<evidence type="ECO:0000256" key="1">
    <source>
        <dbReference type="SAM" id="MobiDB-lite"/>
    </source>
</evidence>
<proteinExistence type="predicted"/>
<evidence type="ECO:0000313" key="3">
    <source>
        <dbReference type="Proteomes" id="UP001589710"/>
    </source>
</evidence>
<keyword evidence="3" id="KW-1185">Reference proteome</keyword>
<dbReference type="SUPFAM" id="SSF81296">
    <property type="entry name" value="E set domains"/>
    <property type="match status" value="2"/>
</dbReference>
<sequence length="898" mass="97049">MNATSEPPPPPPPPTPVLASLAPQSGSGGVNVRLTGTFGGATPQSYVHFRVPGGASVEGTVTAWTNTSIDVTVPPLATIGSGGPLDVVVETPGGISAPVAFVLHEDAPPTAGSLAPAAGLERSQTTITGQGFGRPGTPGSALILATPGTTPVEARIVSWTPTAVTATVPGLAALGGAGFKEVVVRTPWGHSEPVLFELGELPVIESIGPPSASPEATIDINGHAFGPREEGRAEIVAVYEGEDTESTDTVALELTVLDWNDHLITARVPSLRELRASGVKQVRITSRWGTGEQHQLVVGDRGSITAWTRLEVHARDDDLDAGLQRGLQAAVYDARWLLGRQWQMREFDGEDAGSPILAQVRGETSRIARWRPGSVSASVSASASAADVPSGHVPLETLVEHERVLPPRDGTSTFDDRRLAAESGLHWLRLLSRHLSRPEDADKYRRRYVQWAGMRPPTEQERRTLDAGTLRHLDLAAGRAPDGALLYRDLQQALPANGGRIPDKPPIDGNDRDGFRQAVVEWFAWWDELFTQATGAGDSWTPSRMEYGFTLSTETSAGEVALSAPEYDGRRLDWYSVSVDDGDSLRADAAEPTGAPPVPFERGLIPVPVSFPGMPAPRFWEIEDAAVDFGAVHAGPTDLTRLLFVEFATVFGNDWFTIPLDGIPVGSLCRIESLTVTDTFGRQTDVTPLADSVDGFRMFDLGGRPDLLFAADALPSTIESPPLEEVVLIRDEPANLVWGVERVIAGPAGRPVDRVETWHRRAEELAAARTPPPPGAPDLAYRLATTMPDYWIPFVLKVEQPDGQTPSRWLARASLRDQQTGALIQPLGELLEHRSPRLRLYDEVVAREGVRVRRTWQYGRGPDGSTHLWRSRRRDTGRSEGSSGLRFDVVERRNVTRG</sequence>
<feature type="compositionally biased region" description="Pro residues" evidence="1">
    <location>
        <begin position="1"/>
        <end position="16"/>
    </location>
</feature>
<protein>
    <recommendedName>
        <fullName evidence="4">IPT/TIG domain-containing protein</fullName>
    </recommendedName>
</protein>
<dbReference type="InterPro" id="IPR014756">
    <property type="entry name" value="Ig_E-set"/>
</dbReference>
<dbReference type="RefSeq" id="WP_345514531.1">
    <property type="nucleotide sequence ID" value="NZ_BAAAXD010000028.1"/>
</dbReference>
<dbReference type="Gene3D" id="2.60.40.10">
    <property type="entry name" value="Immunoglobulins"/>
    <property type="match status" value="3"/>
</dbReference>
<organism evidence="2 3">
    <name type="scientific">Streptomyces yanii</name>
    <dbReference type="NCBI Taxonomy" id="78510"/>
    <lineage>
        <taxon>Bacteria</taxon>
        <taxon>Bacillati</taxon>
        <taxon>Actinomycetota</taxon>
        <taxon>Actinomycetes</taxon>
        <taxon>Kitasatosporales</taxon>
        <taxon>Streptomycetaceae</taxon>
        <taxon>Streptomyces</taxon>
    </lineage>
</organism>
<dbReference type="Proteomes" id="UP001589710">
    <property type="component" value="Unassembled WGS sequence"/>
</dbReference>
<feature type="region of interest" description="Disordered" evidence="1">
    <location>
        <begin position="1"/>
        <end position="31"/>
    </location>
</feature>
<feature type="region of interest" description="Disordered" evidence="1">
    <location>
        <begin position="862"/>
        <end position="883"/>
    </location>
</feature>
<reference evidence="2 3" key="1">
    <citation type="submission" date="2024-09" db="EMBL/GenBank/DDBJ databases">
        <authorList>
            <person name="Sun Q."/>
            <person name="Mori K."/>
        </authorList>
    </citation>
    <scope>NUCLEOTIDE SEQUENCE [LARGE SCALE GENOMIC DNA]</scope>
    <source>
        <strain evidence="2 3">JCM 3331</strain>
    </source>
</reference>
<dbReference type="InterPro" id="IPR013783">
    <property type="entry name" value="Ig-like_fold"/>
</dbReference>
<gene>
    <name evidence="2" type="ORF">ACFFTL_17525</name>
</gene>
<evidence type="ECO:0008006" key="4">
    <source>
        <dbReference type="Google" id="ProtNLM"/>
    </source>
</evidence>
<comment type="caution">
    <text evidence="2">The sequence shown here is derived from an EMBL/GenBank/DDBJ whole genome shotgun (WGS) entry which is preliminary data.</text>
</comment>
<evidence type="ECO:0000313" key="2">
    <source>
        <dbReference type="EMBL" id="MFB9574050.1"/>
    </source>
</evidence>
<dbReference type="EMBL" id="JBHMCG010000078">
    <property type="protein sequence ID" value="MFB9574050.1"/>
    <property type="molecule type" value="Genomic_DNA"/>
</dbReference>
<accession>A0ABV5R882</accession>
<name>A0ABV5R882_9ACTN</name>